<organism evidence="1 2">
    <name type="scientific">Spiroplasma poulsonii</name>
    <dbReference type="NCBI Taxonomy" id="2138"/>
    <lineage>
        <taxon>Bacteria</taxon>
        <taxon>Bacillati</taxon>
        <taxon>Mycoplasmatota</taxon>
        <taxon>Mollicutes</taxon>
        <taxon>Entomoplasmatales</taxon>
        <taxon>Spiroplasmataceae</taxon>
        <taxon>Spiroplasma</taxon>
    </lineage>
</organism>
<proteinExistence type="predicted"/>
<protein>
    <submittedName>
        <fullName evidence="1">Uncharacterized protein</fullName>
    </submittedName>
</protein>
<keyword evidence="2" id="KW-1185">Reference proteome</keyword>
<gene>
    <name evidence="1" type="ORF">SMSRO_SF029120</name>
</gene>
<reference evidence="1 2" key="1">
    <citation type="journal article" date="2015" name="MBio">
        <title>Genome sequence of the Drosophila melanogaster male-killing Spiroplasma strain MSRO endosymbiont.</title>
        <authorList>
            <person name="Paredes J.C."/>
            <person name="Herren J.K."/>
            <person name="Schupfer F."/>
            <person name="Marin R."/>
            <person name="Claverol S."/>
            <person name="Kuo C.H."/>
            <person name="Lemaitre B."/>
            <person name="Beven L."/>
        </authorList>
    </citation>
    <scope>NUCLEOTIDE SEQUENCE [LARGE SCALE GENOMIC DNA]</scope>
    <source>
        <strain evidence="1 2">MSRO</strain>
    </source>
</reference>
<dbReference type="Proteomes" id="UP000031565">
    <property type="component" value="Unassembled WGS sequence"/>
</dbReference>
<evidence type="ECO:0000313" key="2">
    <source>
        <dbReference type="Proteomes" id="UP000031565"/>
    </source>
</evidence>
<sequence length="33" mass="4146">MWKDENGYVYTEDDLFNLALEECHSEECLWIYW</sequence>
<dbReference type="EMBL" id="JTLV02000007">
    <property type="protein sequence ID" value="PQM29744.1"/>
    <property type="molecule type" value="Genomic_DNA"/>
</dbReference>
<accession>A0A2P6F8J2</accession>
<comment type="caution">
    <text evidence="1">The sequence shown here is derived from an EMBL/GenBank/DDBJ whole genome shotgun (WGS) entry which is preliminary data.</text>
</comment>
<name>A0A2P6F8J2_9MOLU</name>
<evidence type="ECO:0000313" key="1">
    <source>
        <dbReference type="EMBL" id="PQM29744.1"/>
    </source>
</evidence>
<dbReference type="AlphaFoldDB" id="A0A2P6F8J2"/>